<dbReference type="EMBL" id="KQ434796">
    <property type="protein sequence ID" value="KZC05541.1"/>
    <property type="molecule type" value="Genomic_DNA"/>
</dbReference>
<evidence type="ECO:0000256" key="1">
    <source>
        <dbReference type="SAM" id="MobiDB-lite"/>
    </source>
</evidence>
<protein>
    <submittedName>
        <fullName evidence="2">Uncharacterized protein</fullName>
    </submittedName>
</protein>
<dbReference type="Proteomes" id="UP000076502">
    <property type="component" value="Unassembled WGS sequence"/>
</dbReference>
<sequence>MFRGSPNKRRSPSRPYWVSGSERRISDGKNSTGTVSFRNELRLGLAGWTPLKDSLQDGICISLN</sequence>
<feature type="compositionally biased region" description="Basic residues" evidence="1">
    <location>
        <begin position="1"/>
        <end position="12"/>
    </location>
</feature>
<reference evidence="2 3" key="1">
    <citation type="submission" date="2015-07" db="EMBL/GenBank/DDBJ databases">
        <title>The genome of Dufourea novaeangliae.</title>
        <authorList>
            <person name="Pan H."/>
            <person name="Kapheim K."/>
        </authorList>
    </citation>
    <scope>NUCLEOTIDE SEQUENCE [LARGE SCALE GENOMIC DNA]</scope>
    <source>
        <strain evidence="2">0120121106</strain>
        <tissue evidence="2">Whole body</tissue>
    </source>
</reference>
<evidence type="ECO:0000313" key="2">
    <source>
        <dbReference type="EMBL" id="KZC05541.1"/>
    </source>
</evidence>
<proteinExistence type="predicted"/>
<dbReference type="AlphaFoldDB" id="A0A154P106"/>
<gene>
    <name evidence="2" type="ORF">WN55_04481</name>
</gene>
<name>A0A154P106_DUFNO</name>
<accession>A0A154P106</accession>
<keyword evidence="3" id="KW-1185">Reference proteome</keyword>
<feature type="region of interest" description="Disordered" evidence="1">
    <location>
        <begin position="1"/>
        <end position="32"/>
    </location>
</feature>
<evidence type="ECO:0000313" key="3">
    <source>
        <dbReference type="Proteomes" id="UP000076502"/>
    </source>
</evidence>
<organism evidence="2 3">
    <name type="scientific">Dufourea novaeangliae</name>
    <name type="common">Sweat bee</name>
    <dbReference type="NCBI Taxonomy" id="178035"/>
    <lineage>
        <taxon>Eukaryota</taxon>
        <taxon>Metazoa</taxon>
        <taxon>Ecdysozoa</taxon>
        <taxon>Arthropoda</taxon>
        <taxon>Hexapoda</taxon>
        <taxon>Insecta</taxon>
        <taxon>Pterygota</taxon>
        <taxon>Neoptera</taxon>
        <taxon>Endopterygota</taxon>
        <taxon>Hymenoptera</taxon>
        <taxon>Apocrita</taxon>
        <taxon>Aculeata</taxon>
        <taxon>Apoidea</taxon>
        <taxon>Anthophila</taxon>
        <taxon>Halictidae</taxon>
        <taxon>Rophitinae</taxon>
        <taxon>Dufourea</taxon>
    </lineage>
</organism>